<organism evidence="1 2">
    <name type="scientific">Mycobacterium phage Smeadley</name>
    <dbReference type="NCBI Taxonomy" id="1673873"/>
    <lineage>
        <taxon>Viruses</taxon>
        <taxon>Duplodnaviria</taxon>
        <taxon>Heunggongvirae</taxon>
        <taxon>Uroviricota</taxon>
        <taxon>Caudoviricetes</taxon>
        <taxon>Fromanvirus</taxon>
        <taxon>Fromanvirus astro</taxon>
    </lineage>
</organism>
<dbReference type="EMBL" id="KT184694">
    <property type="protein sequence ID" value="AKQ07609.1"/>
    <property type="molecule type" value="Genomic_DNA"/>
</dbReference>
<dbReference type="OrthoDB" id="27559at10239"/>
<proteinExistence type="predicted"/>
<protein>
    <submittedName>
        <fullName evidence="1">Uncharacterized protein</fullName>
    </submittedName>
</protein>
<dbReference type="Proteomes" id="UP000204421">
    <property type="component" value="Segment"/>
</dbReference>
<gene>
    <name evidence="1" type="ORF">SEA_SMEADLEY_41</name>
</gene>
<name>A0A0H4TKY2_9CAUD</name>
<reference evidence="1 2" key="1">
    <citation type="submission" date="2015-06" db="EMBL/GenBank/DDBJ databases">
        <authorList>
            <person name="Akther S."/>
            <person name="Anaya M."/>
            <person name="Carvajal B."/>
            <person name="Chen Y."/>
            <person name="Estrada B."/>
            <person name="Gedeon F."/>
            <person name="Golebiewska U.P."/>
            <person name="Gu W."/>
            <person name="Hernandez A."/>
            <person name="Islam T."/>
            <person name="Jin Y."/>
            <person name="Jung S.M.I.N."/>
            <person name="Nieves W."/>
            <person name="Patel N."/>
            <person name="Qu S."/>
            <person name="Sookdeo T."/>
            <person name="Tobar N."/>
            <person name="Victor W."/>
            <person name="Serrano M.G."/>
            <person name="Buck G."/>
            <person name="Lee V."/>
            <person name="Wang Y."/>
            <person name="Carvalho R."/>
            <person name="Voegtly L."/>
            <person name="Shi R."/>
            <person name="Duckworth R."/>
            <person name="Johnson A."/>
            <person name="Loviza R."/>
            <person name="Walstead R."/>
            <person name="Shah Z."/>
            <person name="Kiflezghi M."/>
            <person name="Wade K."/>
            <person name="Delesalle V.A."/>
            <person name="Bradley K.W."/>
            <person name="Asai D.J."/>
            <person name="Bowman C.A."/>
            <person name="Russell D.A."/>
            <person name="Pope W.H."/>
            <person name="Jacobs-Sera D."/>
            <person name="Hendrix R.W."/>
            <person name="Hatfull G.F."/>
        </authorList>
    </citation>
    <scope>NUCLEOTIDE SEQUENCE [LARGE SCALE GENOMIC DNA]</scope>
</reference>
<dbReference type="GeneID" id="26630645"/>
<accession>A0A0H4TKY2</accession>
<evidence type="ECO:0000313" key="2">
    <source>
        <dbReference type="Proteomes" id="UP000204421"/>
    </source>
</evidence>
<dbReference type="RefSeq" id="YP_009204131.1">
    <property type="nucleotide sequence ID" value="NC_028860.1"/>
</dbReference>
<evidence type="ECO:0000313" key="1">
    <source>
        <dbReference type="EMBL" id="AKQ07609.1"/>
    </source>
</evidence>
<dbReference type="KEGG" id="vg:26630645"/>
<sequence>MARDYLEESKQRIGYLSDAEAYALIDIAESLRVIKDYVTASPIRFIINDEGS</sequence>